<dbReference type="STRING" id="380704.G3YF62"/>
<evidence type="ECO:0000313" key="10">
    <source>
        <dbReference type="EMBL" id="EHA18399.1"/>
    </source>
</evidence>
<dbReference type="Proteomes" id="UP000009038">
    <property type="component" value="Unassembled WGS sequence"/>
</dbReference>
<feature type="non-terminal residue" evidence="10">
    <location>
        <position position="1"/>
    </location>
</feature>
<dbReference type="InterPro" id="IPR007219">
    <property type="entry name" value="XnlR_reg_dom"/>
</dbReference>
<dbReference type="PANTHER" id="PTHR40626">
    <property type="entry name" value="MIP31509P"/>
    <property type="match status" value="1"/>
</dbReference>
<evidence type="ECO:0000256" key="4">
    <source>
        <dbReference type="ARBA" id="ARBA00022771"/>
    </source>
</evidence>
<keyword evidence="4" id="KW-0863">Zinc-finger</keyword>
<keyword evidence="5" id="KW-0862">Zinc</keyword>
<evidence type="ECO:0000256" key="3">
    <source>
        <dbReference type="ARBA" id="ARBA00022737"/>
    </source>
</evidence>
<gene>
    <name evidence="10" type="ORF">ASPNIDRAFT_139061</name>
</gene>
<evidence type="ECO:0000256" key="2">
    <source>
        <dbReference type="ARBA" id="ARBA00022723"/>
    </source>
</evidence>
<dbReference type="GO" id="GO:0000785">
    <property type="term" value="C:chromatin"/>
    <property type="evidence" value="ECO:0007669"/>
    <property type="project" value="TreeGrafter"/>
</dbReference>
<dbReference type="GO" id="GO:0005634">
    <property type="term" value="C:nucleus"/>
    <property type="evidence" value="ECO:0007669"/>
    <property type="project" value="UniProtKB-SubCell"/>
</dbReference>
<evidence type="ECO:0000259" key="9">
    <source>
        <dbReference type="Pfam" id="PF04082"/>
    </source>
</evidence>
<keyword evidence="8" id="KW-0539">Nucleus</keyword>
<dbReference type="HOGENOM" id="CLU_007784_3_1_1"/>
<dbReference type="EMBL" id="ACJE01000021">
    <property type="protein sequence ID" value="EHA18399.1"/>
    <property type="molecule type" value="Genomic_DNA"/>
</dbReference>
<feature type="non-terminal residue" evidence="10">
    <location>
        <position position="502"/>
    </location>
</feature>
<keyword evidence="6" id="KW-0805">Transcription regulation</keyword>
<dbReference type="GO" id="GO:0000981">
    <property type="term" value="F:DNA-binding transcription factor activity, RNA polymerase II-specific"/>
    <property type="evidence" value="ECO:0007669"/>
    <property type="project" value="InterPro"/>
</dbReference>
<dbReference type="GO" id="GO:0008270">
    <property type="term" value="F:zinc ion binding"/>
    <property type="evidence" value="ECO:0007669"/>
    <property type="project" value="UniProtKB-KW"/>
</dbReference>
<feature type="domain" description="Xylanolytic transcriptional activator regulatory" evidence="9">
    <location>
        <begin position="12"/>
        <end position="307"/>
    </location>
</feature>
<dbReference type="Pfam" id="PF04082">
    <property type="entry name" value="Fungal_trans"/>
    <property type="match status" value="1"/>
</dbReference>
<dbReference type="GO" id="GO:0000978">
    <property type="term" value="F:RNA polymerase II cis-regulatory region sequence-specific DNA binding"/>
    <property type="evidence" value="ECO:0007669"/>
    <property type="project" value="InterPro"/>
</dbReference>
<accession>G3YF62</accession>
<reference evidence="10 11" key="1">
    <citation type="journal article" date="2011" name="Genome Res.">
        <title>Comparative genomics of citric-acid-producing Aspergillus niger ATCC 1015 versus enzyme-producing CBS 513.88.</title>
        <authorList>
            <person name="Andersen M.R."/>
            <person name="Salazar M.P."/>
            <person name="Schaap P.J."/>
            <person name="van de Vondervoort P.J."/>
            <person name="Culley D."/>
            <person name="Thykaer J."/>
            <person name="Frisvad J.C."/>
            <person name="Nielsen K.F."/>
            <person name="Albang R."/>
            <person name="Albermann K."/>
            <person name="Berka R.M."/>
            <person name="Braus G.H."/>
            <person name="Braus-Stromeyer S.A."/>
            <person name="Corrochano L.M."/>
            <person name="Dai Z."/>
            <person name="van Dijck P.W."/>
            <person name="Hofmann G."/>
            <person name="Lasure L.L."/>
            <person name="Magnuson J.K."/>
            <person name="Menke H."/>
            <person name="Meijer M."/>
            <person name="Meijer S.L."/>
            <person name="Nielsen J.B."/>
            <person name="Nielsen M.L."/>
            <person name="van Ooyen A.J."/>
            <person name="Pel H.J."/>
            <person name="Poulsen L."/>
            <person name="Samson R.A."/>
            <person name="Stam H."/>
            <person name="Tsang A."/>
            <person name="van den Brink J.M."/>
            <person name="Atkins A."/>
            <person name="Aerts A."/>
            <person name="Shapiro H."/>
            <person name="Pangilinan J."/>
            <person name="Salamov A."/>
            <person name="Lou Y."/>
            <person name="Lindquist E."/>
            <person name="Lucas S."/>
            <person name="Grimwood J."/>
            <person name="Grigoriev I.V."/>
            <person name="Kubicek C.P."/>
            <person name="Martinez D."/>
            <person name="van Peij N.N."/>
            <person name="Roubos J.A."/>
            <person name="Nielsen J."/>
            <person name="Baker S.E."/>
        </authorList>
    </citation>
    <scope>NUCLEOTIDE SEQUENCE [LARGE SCALE GENOMIC DNA]</scope>
    <source>
        <strain evidence="11">ATCC 1015 / CBS 113.46 / FGSC A1144 / LSHB Ac4 / NCTC 3858a / NRRL 328 / USDA 3528.7</strain>
    </source>
</reference>
<dbReference type="OrthoDB" id="654211at2759"/>
<proteinExistence type="predicted"/>
<evidence type="ECO:0000256" key="7">
    <source>
        <dbReference type="ARBA" id="ARBA00023163"/>
    </source>
</evidence>
<comment type="subcellular location">
    <subcellularLocation>
        <location evidence="1">Nucleus</location>
    </subcellularLocation>
</comment>
<organism evidence="10 11">
    <name type="scientific">Aspergillus niger (strain ATCC 1015 / CBS 113.46 / FGSC A1144 / LSHB Ac4 / NCTC 3858a / NRRL 328 / USDA 3528.7)</name>
    <dbReference type="NCBI Taxonomy" id="380704"/>
    <lineage>
        <taxon>Eukaryota</taxon>
        <taxon>Fungi</taxon>
        <taxon>Dikarya</taxon>
        <taxon>Ascomycota</taxon>
        <taxon>Pezizomycotina</taxon>
        <taxon>Eurotiomycetes</taxon>
        <taxon>Eurotiomycetidae</taxon>
        <taxon>Eurotiales</taxon>
        <taxon>Aspergillaceae</taxon>
        <taxon>Aspergillus</taxon>
        <taxon>Aspergillus subgen. Circumdati</taxon>
    </lineage>
</organism>
<protein>
    <recommendedName>
        <fullName evidence="9">Xylanolytic transcriptional activator regulatory domain-containing protein</fullName>
    </recommendedName>
</protein>
<evidence type="ECO:0000256" key="1">
    <source>
        <dbReference type="ARBA" id="ARBA00004123"/>
    </source>
</evidence>
<comment type="caution">
    <text evidence="10">The sequence shown here is derived from an EMBL/GenBank/DDBJ whole genome shotgun (WGS) entry which is preliminary data.</text>
</comment>
<name>G3YF62_ASPNA</name>
<evidence type="ECO:0000256" key="8">
    <source>
        <dbReference type="ARBA" id="ARBA00023242"/>
    </source>
</evidence>
<keyword evidence="3" id="KW-0677">Repeat</keyword>
<dbReference type="CDD" id="cd12148">
    <property type="entry name" value="fungal_TF_MHR"/>
    <property type="match status" value="1"/>
</dbReference>
<keyword evidence="7" id="KW-0804">Transcription</keyword>
<dbReference type="GO" id="GO:0006351">
    <property type="term" value="P:DNA-templated transcription"/>
    <property type="evidence" value="ECO:0007669"/>
    <property type="project" value="InterPro"/>
</dbReference>
<sequence>LPSCHSLSRFINGFFDGFYPHLPMVHIPTFKIEECEPEMLLAMCALGAESRHENRKAALLFHAAKDILHARGKEWADIEIASGASEGSSTFPNQQAFNSTDKIMQCCRYMREARCAFLLVAFATWQREESIHREAFNLQSFLARCVRESQLKEADDSSVTNTDSWHLWIQQETDRRVKLFSFSLLTLQSIAFGTPPAILADEINVRLPCSCLEWIAPNEQKWKHVRRPGHQEQMLFQDALCHVMKNTRDTNLKGTLPVPSPLSNYILLHAIIQRILLAYHTLGPYNDVNNTVLNGQKEVMRNSLYAWTSLWQQVPESSLDPRNPNGPVTYTSTALLGVAYIRLGLDLGSYRILQSRDAREIANRLLQIPRLPPGPHLLPAILHATHALSIPVKLGVNYVARSHAFVWSVQHSLCGLEFAIFLSKWLFCIADNQTRRPLDEHEARLVNWISDIVEEGRTSADEDLWSRPSDLSDCSYLGFAVVKLWARLIKGNGQWSLFEVVG</sequence>
<dbReference type="InterPro" id="IPR051059">
    <property type="entry name" value="VerF-like"/>
</dbReference>
<evidence type="ECO:0000313" key="11">
    <source>
        <dbReference type="Proteomes" id="UP000009038"/>
    </source>
</evidence>
<keyword evidence="2" id="KW-0479">Metal-binding</keyword>
<evidence type="ECO:0000256" key="6">
    <source>
        <dbReference type="ARBA" id="ARBA00023015"/>
    </source>
</evidence>
<dbReference type="AlphaFoldDB" id="G3YF62"/>
<evidence type="ECO:0000256" key="5">
    <source>
        <dbReference type="ARBA" id="ARBA00022833"/>
    </source>
</evidence>
<dbReference type="PANTHER" id="PTHR40626:SF10">
    <property type="entry name" value="C2H2-TYPE DOMAIN-CONTAINING PROTEIN"/>
    <property type="match status" value="1"/>
</dbReference>